<organism evidence="1 2">
    <name type="scientific">Blattamonas nauphoetae</name>
    <dbReference type="NCBI Taxonomy" id="2049346"/>
    <lineage>
        <taxon>Eukaryota</taxon>
        <taxon>Metamonada</taxon>
        <taxon>Preaxostyla</taxon>
        <taxon>Oxymonadida</taxon>
        <taxon>Blattamonas</taxon>
    </lineage>
</organism>
<keyword evidence="2" id="KW-1185">Reference proteome</keyword>
<evidence type="ECO:0000313" key="1">
    <source>
        <dbReference type="EMBL" id="KAK2957041.1"/>
    </source>
</evidence>
<dbReference type="EMBL" id="JARBJD010000049">
    <property type="protein sequence ID" value="KAK2957041.1"/>
    <property type="molecule type" value="Genomic_DNA"/>
</dbReference>
<reference evidence="1 2" key="1">
    <citation type="journal article" date="2022" name="bioRxiv">
        <title>Genomics of Preaxostyla Flagellates Illuminates Evolutionary Transitions and the Path Towards Mitochondrial Loss.</title>
        <authorList>
            <person name="Novak L.V.F."/>
            <person name="Treitli S.C."/>
            <person name="Pyrih J."/>
            <person name="Halakuc P."/>
            <person name="Pipaliya S.V."/>
            <person name="Vacek V."/>
            <person name="Brzon O."/>
            <person name="Soukal P."/>
            <person name="Eme L."/>
            <person name="Dacks J.B."/>
            <person name="Karnkowska A."/>
            <person name="Elias M."/>
            <person name="Hampl V."/>
        </authorList>
    </citation>
    <scope>NUCLEOTIDE SEQUENCE [LARGE SCALE GENOMIC DNA]</scope>
    <source>
        <strain evidence="1">NAU3</strain>
        <tissue evidence="1">Gut</tissue>
    </source>
</reference>
<proteinExistence type="predicted"/>
<comment type="caution">
    <text evidence="1">The sequence shown here is derived from an EMBL/GenBank/DDBJ whole genome shotgun (WGS) entry which is preliminary data.</text>
</comment>
<evidence type="ECO:0000313" key="2">
    <source>
        <dbReference type="Proteomes" id="UP001281761"/>
    </source>
</evidence>
<protein>
    <submittedName>
        <fullName evidence="1">Uncharacterized protein</fullName>
    </submittedName>
</protein>
<name>A0ABQ9XZX4_9EUKA</name>
<accession>A0ABQ9XZX4</accession>
<dbReference type="Proteomes" id="UP001281761">
    <property type="component" value="Unassembled WGS sequence"/>
</dbReference>
<sequence length="80" mass="9413">MFSEKELNVQGRFRDPHSRFRYDRFVIFRNGDTTGSTLARTCFLEHVLNHPCWYMRAMVDSGREEGGLKEVVDASQLDWV</sequence>
<gene>
    <name evidence="1" type="ORF">BLNAU_7871</name>
</gene>